<keyword evidence="1 8" id="KW-0596">Phosphopantetheine</keyword>
<dbReference type="GO" id="GO:0009245">
    <property type="term" value="P:lipid A biosynthetic process"/>
    <property type="evidence" value="ECO:0007669"/>
    <property type="project" value="TreeGrafter"/>
</dbReference>
<comment type="pathway">
    <text evidence="8">Lipid metabolism; fatty acid biosynthesis.</text>
</comment>
<evidence type="ECO:0000256" key="3">
    <source>
        <dbReference type="ARBA" id="ARBA00022516"/>
    </source>
</evidence>
<dbReference type="Gene3D" id="1.10.1200.10">
    <property type="entry name" value="ACP-like"/>
    <property type="match status" value="1"/>
</dbReference>
<dbReference type="STRING" id="1231336.L248_1759"/>
<evidence type="ECO:0000313" key="11">
    <source>
        <dbReference type="Proteomes" id="UP000030647"/>
    </source>
</evidence>
<evidence type="ECO:0000313" key="10">
    <source>
        <dbReference type="EMBL" id="ERL63940.1"/>
    </source>
</evidence>
<evidence type="ECO:0000256" key="8">
    <source>
        <dbReference type="HAMAP-Rule" id="MF_01217"/>
    </source>
</evidence>
<sequence>MHLSELNIRKRKRLITMSKDDVMTKIKGIIADQLEKDVSNIAPATNFKEDLDADSLDVFEVIDKIEDEFDIEIDSDESIATVGDLVDYVTKQLAA</sequence>
<dbReference type="NCBIfam" id="NF002150">
    <property type="entry name" value="PRK00982.1-4"/>
    <property type="match status" value="1"/>
</dbReference>
<comment type="similarity">
    <text evidence="8">Belongs to the acyl carrier protein (ACP) family.</text>
</comment>
<feature type="domain" description="Carrier" evidence="9">
    <location>
        <begin position="20"/>
        <end position="95"/>
    </location>
</feature>
<dbReference type="HAMAP" id="MF_01217">
    <property type="entry name" value="Acyl_carrier"/>
    <property type="match status" value="1"/>
</dbReference>
<dbReference type="GO" id="GO:0000035">
    <property type="term" value="F:acyl binding"/>
    <property type="evidence" value="ECO:0007669"/>
    <property type="project" value="TreeGrafter"/>
</dbReference>
<comment type="PTM">
    <text evidence="8">4'-phosphopantetheine is transferred from CoA to a specific serine of apo-ACP by AcpS. This modification is essential for activity because fatty acids are bound in thioester linkage to the sulfhydryl of the prosthetic group.</text>
</comment>
<keyword evidence="11" id="KW-1185">Reference proteome</keyword>
<keyword evidence="6 8" id="KW-0443">Lipid metabolism</keyword>
<accession>U4TKP8</accession>
<dbReference type="PANTHER" id="PTHR20863">
    <property type="entry name" value="ACYL CARRIER PROTEIN"/>
    <property type="match status" value="1"/>
</dbReference>
<keyword evidence="4 8" id="KW-0597">Phosphoprotein</keyword>
<dbReference type="Pfam" id="PF00550">
    <property type="entry name" value="PP-binding"/>
    <property type="match status" value="1"/>
</dbReference>
<evidence type="ECO:0000256" key="5">
    <source>
        <dbReference type="ARBA" id="ARBA00022832"/>
    </source>
</evidence>
<dbReference type="InterPro" id="IPR036736">
    <property type="entry name" value="ACP-like_sf"/>
</dbReference>
<keyword evidence="2 8" id="KW-0963">Cytoplasm</keyword>
<reference evidence="11" key="1">
    <citation type="journal article" date="2013" name="Genome Announc.">
        <title>Whole-Genome Sequencing of Lactobacillus shenzhenensis Strain LY-73T.</title>
        <authorList>
            <person name="Lin Z."/>
            <person name="Liu Z."/>
            <person name="Yang R."/>
            <person name="Zou Y."/>
            <person name="Wan D."/>
            <person name="Chen J."/>
            <person name="Guo M."/>
            <person name="Zhao J."/>
            <person name="Fang C."/>
            <person name="Yang R."/>
            <person name="Liu F."/>
        </authorList>
    </citation>
    <scope>NUCLEOTIDE SEQUENCE [LARGE SCALE GENOMIC DNA]</scope>
    <source>
        <strain evidence="11">LY-73</strain>
    </source>
</reference>
<keyword evidence="7 8" id="KW-0275">Fatty acid biosynthesis</keyword>
<dbReference type="SUPFAM" id="SSF47336">
    <property type="entry name" value="ACP-like"/>
    <property type="match status" value="1"/>
</dbReference>
<evidence type="ECO:0000256" key="1">
    <source>
        <dbReference type="ARBA" id="ARBA00022450"/>
    </source>
</evidence>
<dbReference type="PANTHER" id="PTHR20863:SF62">
    <property type="entry name" value="ACYL CARRIER PROTEIN"/>
    <property type="match status" value="1"/>
</dbReference>
<evidence type="ECO:0000259" key="9">
    <source>
        <dbReference type="PROSITE" id="PS50075"/>
    </source>
</evidence>
<feature type="modified residue" description="O-(pantetheine 4'-phosphoryl)serine" evidence="8">
    <location>
        <position position="55"/>
    </location>
</feature>
<dbReference type="InterPro" id="IPR003231">
    <property type="entry name" value="ACP"/>
</dbReference>
<dbReference type="GO" id="GO:0000036">
    <property type="term" value="F:acyl carrier activity"/>
    <property type="evidence" value="ECO:0007669"/>
    <property type="project" value="UniProtKB-UniRule"/>
</dbReference>
<keyword evidence="5 8" id="KW-0276">Fatty acid metabolism</keyword>
<comment type="function">
    <text evidence="8">Carrier of the growing fatty acid chain in fatty acid biosynthesis.</text>
</comment>
<gene>
    <name evidence="8 10" type="primary">acpP</name>
    <name evidence="10" type="ORF">L248_1759</name>
</gene>
<protein>
    <recommendedName>
        <fullName evidence="8">Acyl carrier protein</fullName>
        <shortName evidence="8">ACP</shortName>
    </recommendedName>
</protein>
<dbReference type="EMBL" id="KI271608">
    <property type="protein sequence ID" value="ERL63940.1"/>
    <property type="molecule type" value="Genomic_DNA"/>
</dbReference>
<evidence type="ECO:0000256" key="2">
    <source>
        <dbReference type="ARBA" id="ARBA00022490"/>
    </source>
</evidence>
<evidence type="ECO:0000256" key="7">
    <source>
        <dbReference type="ARBA" id="ARBA00023160"/>
    </source>
</evidence>
<dbReference type="GO" id="GO:0005829">
    <property type="term" value="C:cytosol"/>
    <property type="evidence" value="ECO:0007669"/>
    <property type="project" value="TreeGrafter"/>
</dbReference>
<dbReference type="eggNOG" id="COG0236">
    <property type="taxonomic scope" value="Bacteria"/>
</dbReference>
<dbReference type="Proteomes" id="UP000030647">
    <property type="component" value="Unassembled WGS sequence"/>
</dbReference>
<evidence type="ECO:0000256" key="6">
    <source>
        <dbReference type="ARBA" id="ARBA00023098"/>
    </source>
</evidence>
<organism evidence="10 11">
    <name type="scientific">Schleiferilactobacillus shenzhenensis LY-73</name>
    <dbReference type="NCBI Taxonomy" id="1231336"/>
    <lineage>
        <taxon>Bacteria</taxon>
        <taxon>Bacillati</taxon>
        <taxon>Bacillota</taxon>
        <taxon>Bacilli</taxon>
        <taxon>Lactobacillales</taxon>
        <taxon>Lactobacillaceae</taxon>
        <taxon>Schleiferilactobacillus</taxon>
    </lineage>
</organism>
<dbReference type="UniPathway" id="UPA00094"/>
<dbReference type="GO" id="GO:0016020">
    <property type="term" value="C:membrane"/>
    <property type="evidence" value="ECO:0007669"/>
    <property type="project" value="GOC"/>
</dbReference>
<comment type="subcellular location">
    <subcellularLocation>
        <location evidence="8">Cytoplasm</location>
    </subcellularLocation>
</comment>
<proteinExistence type="inferred from homology"/>
<name>U4TKP8_9LACO</name>
<dbReference type="PROSITE" id="PS50075">
    <property type="entry name" value="CARRIER"/>
    <property type="match status" value="1"/>
</dbReference>
<keyword evidence="3 8" id="KW-0444">Lipid biosynthesis</keyword>
<dbReference type="HOGENOM" id="CLU_108696_5_0_9"/>
<evidence type="ECO:0000256" key="4">
    <source>
        <dbReference type="ARBA" id="ARBA00022553"/>
    </source>
</evidence>
<dbReference type="InterPro" id="IPR009081">
    <property type="entry name" value="PP-bd_ACP"/>
</dbReference>
<dbReference type="AlphaFoldDB" id="U4TKP8"/>
<dbReference type="NCBIfam" id="NF002148">
    <property type="entry name" value="PRK00982.1-2"/>
    <property type="match status" value="1"/>
</dbReference>